<sequence length="27" mass="3052">RRHVVRRQAGRAVRPRREGRAGRGAAV</sequence>
<protein>
    <submittedName>
        <fullName evidence="2">Uncharacterized protein</fullName>
    </submittedName>
</protein>
<organism evidence="2">
    <name type="scientific">uncultured Thermomicrobiales bacterium</name>
    <dbReference type="NCBI Taxonomy" id="1645740"/>
    <lineage>
        <taxon>Bacteria</taxon>
        <taxon>Pseudomonadati</taxon>
        <taxon>Thermomicrobiota</taxon>
        <taxon>Thermomicrobia</taxon>
        <taxon>Thermomicrobiales</taxon>
        <taxon>environmental samples</taxon>
    </lineage>
</organism>
<dbReference type="AlphaFoldDB" id="A0A6J4TKA1"/>
<reference evidence="2" key="1">
    <citation type="submission" date="2020-02" db="EMBL/GenBank/DDBJ databases">
        <authorList>
            <person name="Meier V. D."/>
        </authorList>
    </citation>
    <scope>NUCLEOTIDE SEQUENCE</scope>
    <source>
        <strain evidence="2">AVDCRST_MAG73</strain>
    </source>
</reference>
<gene>
    <name evidence="2" type="ORF">AVDCRST_MAG73-406</name>
</gene>
<proteinExistence type="predicted"/>
<evidence type="ECO:0000256" key="1">
    <source>
        <dbReference type="SAM" id="MobiDB-lite"/>
    </source>
</evidence>
<dbReference type="EMBL" id="CADCWE010000025">
    <property type="protein sequence ID" value="CAA9524707.1"/>
    <property type="molecule type" value="Genomic_DNA"/>
</dbReference>
<feature type="region of interest" description="Disordered" evidence="1">
    <location>
        <begin position="1"/>
        <end position="27"/>
    </location>
</feature>
<accession>A0A6J4TKA1</accession>
<feature type="non-terminal residue" evidence="2">
    <location>
        <position position="1"/>
    </location>
</feature>
<feature type="non-terminal residue" evidence="2">
    <location>
        <position position="27"/>
    </location>
</feature>
<name>A0A6J4TKA1_9BACT</name>
<evidence type="ECO:0000313" key="2">
    <source>
        <dbReference type="EMBL" id="CAA9524707.1"/>
    </source>
</evidence>